<dbReference type="Proteomes" id="UP000315344">
    <property type="component" value="Unassembled WGS sequence"/>
</dbReference>
<evidence type="ECO:0000313" key="2">
    <source>
        <dbReference type="Proteomes" id="UP000315344"/>
    </source>
</evidence>
<dbReference type="InterPro" id="IPR019292">
    <property type="entry name" value="McrC"/>
</dbReference>
<dbReference type="EMBL" id="VAFL01000042">
    <property type="protein sequence ID" value="TKW62995.1"/>
    <property type="molecule type" value="Genomic_DNA"/>
</dbReference>
<keyword evidence="1" id="KW-0255">Endonuclease</keyword>
<dbReference type="InterPro" id="IPR014407">
    <property type="entry name" value="McrC_bac"/>
</dbReference>
<accession>A0A533HX33</accession>
<gene>
    <name evidence="1" type="primary">mcrC</name>
    <name evidence="1" type="ORF">DI616_20075</name>
</gene>
<dbReference type="GO" id="GO:0016787">
    <property type="term" value="F:hydrolase activity"/>
    <property type="evidence" value="ECO:0007669"/>
    <property type="project" value="UniProtKB-KW"/>
</dbReference>
<dbReference type="GO" id="GO:0009307">
    <property type="term" value="P:DNA restriction-modification system"/>
    <property type="evidence" value="ECO:0007669"/>
    <property type="project" value="InterPro"/>
</dbReference>
<dbReference type="AlphaFoldDB" id="A0A533HX33"/>
<evidence type="ECO:0000313" key="1">
    <source>
        <dbReference type="EMBL" id="TKW62995.1"/>
    </source>
</evidence>
<protein>
    <submittedName>
        <fullName evidence="1">5-methylcytosine-specific restriction endonuclease system specificity protein McrC</fullName>
        <ecNumber evidence="1">3.1.21.-</ecNumber>
    </submittedName>
</protein>
<dbReference type="Pfam" id="PF10117">
    <property type="entry name" value="McrBC"/>
    <property type="match status" value="1"/>
</dbReference>
<dbReference type="EC" id="3.1.21.-" evidence="1"/>
<name>A0A533HX33_PARDE</name>
<reference evidence="1 2" key="1">
    <citation type="journal article" date="2017" name="Nat. Commun.">
        <title>In situ click chemistry generation of cyclooxygenase-2 inhibitors.</title>
        <authorList>
            <person name="Bhardwaj A."/>
            <person name="Kaur J."/>
            <person name="Wuest M."/>
            <person name="Wuest F."/>
        </authorList>
    </citation>
    <scope>NUCLEOTIDE SEQUENCE [LARGE SCALE GENOMIC DNA]</scope>
    <source>
        <strain evidence="1">S2_012_000_R3_94</strain>
    </source>
</reference>
<dbReference type="PIRSF" id="PIRSF003109">
    <property type="entry name" value="McrC"/>
    <property type="match status" value="1"/>
</dbReference>
<sequence length="359" mass="40484">MASEIPLRNIWILFLYAADLVQLRGRFERDVEEAQDLPDLIGRLMAHVVEDRLHRNLSRGYQARTAVLPRVRGRINMLATEAGQLMERGQIACRFEEHVMDTPRNRLVRAALERLSARVSARETVHRCRSLAADFARAGVSARRPSRAELATDQIGRNENADRMMVALARMVFDGTIPTETQGASLQPGDEMTEHLIRRLFERAIGNALRIALKSEGWSIAQGRRLTWPVSGKTPGLSAILPGMQTDIELNQPKIRRHVVIDTKFTRILTRSNHREEILRSGYLYQMYAYLRTQEHMEQPSSLTSEGIVLHPQVGGSVDETMVIQGHPISFRTIDLTAPSTEFASQLHKTATAQARIGI</sequence>
<organism evidence="1 2">
    <name type="scientific">Paracoccus denitrificans</name>
    <dbReference type="NCBI Taxonomy" id="266"/>
    <lineage>
        <taxon>Bacteria</taxon>
        <taxon>Pseudomonadati</taxon>
        <taxon>Pseudomonadota</taxon>
        <taxon>Alphaproteobacteria</taxon>
        <taxon>Rhodobacterales</taxon>
        <taxon>Paracoccaceae</taxon>
        <taxon>Paracoccus</taxon>
    </lineage>
</organism>
<keyword evidence="1" id="KW-0540">Nuclease</keyword>
<dbReference type="PANTHER" id="PTHR38733:SF1">
    <property type="entry name" value="TYPE IV METHYL-DIRECTED RESTRICTION ENZYME ECOKMCRBC"/>
    <property type="match status" value="1"/>
</dbReference>
<dbReference type="GO" id="GO:0004519">
    <property type="term" value="F:endonuclease activity"/>
    <property type="evidence" value="ECO:0007669"/>
    <property type="project" value="UniProtKB-KW"/>
</dbReference>
<keyword evidence="1" id="KW-0378">Hydrolase</keyword>
<proteinExistence type="predicted"/>
<dbReference type="PANTHER" id="PTHR38733">
    <property type="entry name" value="PROTEIN MCRC"/>
    <property type="match status" value="1"/>
</dbReference>
<dbReference type="NCBIfam" id="NF007277">
    <property type="entry name" value="PRK09736.1"/>
    <property type="match status" value="1"/>
</dbReference>
<comment type="caution">
    <text evidence="1">The sequence shown here is derived from an EMBL/GenBank/DDBJ whole genome shotgun (WGS) entry which is preliminary data.</text>
</comment>